<dbReference type="PANTHER" id="PTHR16320">
    <property type="entry name" value="SPHINGOMYELINASE FAMILY MEMBER"/>
    <property type="match status" value="1"/>
</dbReference>
<feature type="transmembrane region" description="Helical" evidence="2">
    <location>
        <begin position="74"/>
        <end position="94"/>
    </location>
</feature>
<gene>
    <name evidence="4" type="ORF">TeGR_g8208</name>
</gene>
<dbReference type="Pfam" id="PF03372">
    <property type="entry name" value="Exo_endo_phos"/>
    <property type="match status" value="1"/>
</dbReference>
<dbReference type="InterPro" id="IPR036691">
    <property type="entry name" value="Endo/exonu/phosph_ase_sf"/>
</dbReference>
<evidence type="ECO:0000313" key="4">
    <source>
        <dbReference type="EMBL" id="GMI38843.1"/>
    </source>
</evidence>
<keyword evidence="5" id="KW-1185">Reference proteome</keyword>
<evidence type="ECO:0000256" key="2">
    <source>
        <dbReference type="SAM" id="Phobius"/>
    </source>
</evidence>
<dbReference type="InterPro" id="IPR038772">
    <property type="entry name" value="Sph/SMPD2-like"/>
</dbReference>
<evidence type="ECO:0000256" key="1">
    <source>
        <dbReference type="ARBA" id="ARBA00006335"/>
    </source>
</evidence>
<reference evidence="4 5" key="1">
    <citation type="journal article" date="2023" name="Commun. Biol.">
        <title>Genome analysis of Parmales, the sister group of diatoms, reveals the evolutionary specialization of diatoms from phago-mixotrophs to photoautotrophs.</title>
        <authorList>
            <person name="Ban H."/>
            <person name="Sato S."/>
            <person name="Yoshikawa S."/>
            <person name="Yamada K."/>
            <person name="Nakamura Y."/>
            <person name="Ichinomiya M."/>
            <person name="Sato N."/>
            <person name="Blanc-Mathieu R."/>
            <person name="Endo H."/>
            <person name="Kuwata A."/>
            <person name="Ogata H."/>
        </authorList>
    </citation>
    <scope>NUCLEOTIDE SEQUENCE [LARGE SCALE GENOMIC DNA]</scope>
</reference>
<comment type="similarity">
    <text evidence="1">Belongs to the neutral sphingomyelinase family.</text>
</comment>
<name>A0ABQ6N3M7_9STRA</name>
<comment type="caution">
    <text evidence="4">The sequence shown here is derived from an EMBL/GenBank/DDBJ whole genome shotgun (WGS) entry which is preliminary data.</text>
</comment>
<feature type="transmembrane region" description="Helical" evidence="2">
    <location>
        <begin position="47"/>
        <end position="68"/>
    </location>
</feature>
<evidence type="ECO:0000313" key="5">
    <source>
        <dbReference type="Proteomes" id="UP001165060"/>
    </source>
</evidence>
<proteinExistence type="inferred from homology"/>
<keyword evidence="2" id="KW-0472">Membrane</keyword>
<dbReference type="EMBL" id="BRYB01000845">
    <property type="protein sequence ID" value="GMI38843.1"/>
    <property type="molecule type" value="Genomic_DNA"/>
</dbReference>
<protein>
    <recommendedName>
        <fullName evidence="3">Endonuclease/exonuclease/phosphatase domain-containing protein</fullName>
    </recommendedName>
</protein>
<dbReference type="SUPFAM" id="SSF56219">
    <property type="entry name" value="DNase I-like"/>
    <property type="match status" value="1"/>
</dbReference>
<keyword evidence="2" id="KW-0812">Transmembrane</keyword>
<accession>A0ABQ6N3M7</accession>
<dbReference type="PANTHER" id="PTHR16320:SF23">
    <property type="entry name" value="SPHINGOMYELINASE C 1"/>
    <property type="match status" value="1"/>
</dbReference>
<keyword evidence="2" id="KW-1133">Transmembrane helix</keyword>
<feature type="domain" description="Endonuclease/exonuclease/phosphatase" evidence="3">
    <location>
        <begin position="123"/>
        <end position="369"/>
    </location>
</feature>
<feature type="transmembrane region" description="Helical" evidence="2">
    <location>
        <begin position="231"/>
        <end position="252"/>
    </location>
</feature>
<organism evidence="4 5">
    <name type="scientific">Tetraparma gracilis</name>
    <dbReference type="NCBI Taxonomy" id="2962635"/>
    <lineage>
        <taxon>Eukaryota</taxon>
        <taxon>Sar</taxon>
        <taxon>Stramenopiles</taxon>
        <taxon>Ochrophyta</taxon>
        <taxon>Bolidophyceae</taxon>
        <taxon>Parmales</taxon>
        <taxon>Triparmaceae</taxon>
        <taxon>Tetraparma</taxon>
    </lineage>
</organism>
<evidence type="ECO:0000259" key="3">
    <source>
        <dbReference type="Pfam" id="PF03372"/>
    </source>
</evidence>
<dbReference type="InterPro" id="IPR005135">
    <property type="entry name" value="Endo/exonuclease/phosphatase"/>
</dbReference>
<sequence length="378" mass="41314">MPATRRARSTPSRKPAPQDPGLLKIYSQNVCVLPVGGRETWLQPASLIGSVLLPIFLISTLHSSPLLLVSTTTILLTTAFFCPVGYLLAAPLWAGSNLFSHDYKAERLACLADRLAVPGTLEPAYDVVLLQELFGCWYSDVHRLELVRLMKQRGYLYHAMPSCSLLSILPSFWANSGLAVFSRHPLSDAASHTFKNQLFYDYWLVNRGVLGATVDAPREKGGKLRVFSVHFGPPVSVLTFFSFVPVAVMEFFDKYRQQISEVTSLVVAASPLPSVVAGDMNCVPSSPHYATLKSCLLKEAGLETCCPGFERKTAKATANPRGERALTGGKRTPKVLDYVFANGGLAGRCRCGVGGMKVRGREFEMISDHAPVEATIKF</sequence>
<dbReference type="Gene3D" id="3.60.10.10">
    <property type="entry name" value="Endonuclease/exonuclease/phosphatase"/>
    <property type="match status" value="1"/>
</dbReference>
<dbReference type="Proteomes" id="UP001165060">
    <property type="component" value="Unassembled WGS sequence"/>
</dbReference>